<dbReference type="GO" id="GO:0019509">
    <property type="term" value="P:L-methionine salvage from methylthioadenosine"/>
    <property type="evidence" value="ECO:0007669"/>
    <property type="project" value="InterPro"/>
</dbReference>
<dbReference type="Proteomes" id="UP000644507">
    <property type="component" value="Unassembled WGS sequence"/>
</dbReference>
<dbReference type="EMBL" id="BMXI01000012">
    <property type="protein sequence ID" value="GHC59652.1"/>
    <property type="molecule type" value="Genomic_DNA"/>
</dbReference>
<dbReference type="GO" id="GO:0009116">
    <property type="term" value="P:nucleoside metabolic process"/>
    <property type="evidence" value="ECO:0007669"/>
    <property type="project" value="InterPro"/>
</dbReference>
<feature type="domain" description="Nucleoside phosphorylase" evidence="1">
    <location>
        <begin position="10"/>
        <end position="228"/>
    </location>
</feature>
<dbReference type="SUPFAM" id="SSF53167">
    <property type="entry name" value="Purine and uridine phosphorylases"/>
    <property type="match status" value="1"/>
</dbReference>
<dbReference type="InterPro" id="IPR000845">
    <property type="entry name" value="Nucleoside_phosphorylase_d"/>
</dbReference>
<dbReference type="InterPro" id="IPR035994">
    <property type="entry name" value="Nucleoside_phosphorylase_sf"/>
</dbReference>
<dbReference type="GO" id="GO:0008930">
    <property type="term" value="F:methylthioadenosine nucleosidase activity"/>
    <property type="evidence" value="ECO:0007669"/>
    <property type="project" value="InterPro"/>
</dbReference>
<organism evidence="2 3">
    <name type="scientific">Roseibacillus persicicus</name>
    <dbReference type="NCBI Taxonomy" id="454148"/>
    <lineage>
        <taxon>Bacteria</taxon>
        <taxon>Pseudomonadati</taxon>
        <taxon>Verrucomicrobiota</taxon>
        <taxon>Verrucomicrobiia</taxon>
        <taxon>Verrucomicrobiales</taxon>
        <taxon>Verrucomicrobiaceae</taxon>
        <taxon>Roseibacillus</taxon>
    </lineage>
</organism>
<dbReference type="InterPro" id="IPR044580">
    <property type="entry name" value="MTAN"/>
</dbReference>
<dbReference type="Gene3D" id="3.40.50.1580">
    <property type="entry name" value="Nucleoside phosphorylase domain"/>
    <property type="match status" value="1"/>
</dbReference>
<reference evidence="2" key="2">
    <citation type="submission" date="2020-09" db="EMBL/GenBank/DDBJ databases">
        <authorList>
            <person name="Sun Q."/>
            <person name="Kim S."/>
        </authorList>
    </citation>
    <scope>NUCLEOTIDE SEQUENCE</scope>
    <source>
        <strain evidence="2">KCTC 12988</strain>
    </source>
</reference>
<comment type="caution">
    <text evidence="2">The sequence shown here is derived from an EMBL/GenBank/DDBJ whole genome shotgun (WGS) entry which is preliminary data.</text>
</comment>
<dbReference type="Pfam" id="PF01048">
    <property type="entry name" value="PNP_UDP_1"/>
    <property type="match status" value="1"/>
</dbReference>
<sequence length="236" mass="25372">MVIKIMLALYIAMEAEAQGILDALDAQLLPQQPIIGTYYQAGDILIATSGKDLATGVDCVGTEPAGIVANDLIVHHGVTQLFNAGTCGAHSSLEAQIAEAFLVSPTIFSHDHRIPLPRFEEFGMGAHPMPEVVPPLAKKLGLRTAILSSGNSLDHTERDLEIFLANGARIKDMEGSALAWVCRQHDIPLTCLKVVTDIFDLPHPAAEQFNANLAQAAESVTAVTLRTLQEWGLFDN</sequence>
<evidence type="ECO:0000259" key="1">
    <source>
        <dbReference type="Pfam" id="PF01048"/>
    </source>
</evidence>
<dbReference type="AlphaFoldDB" id="A0A918TS40"/>
<protein>
    <recommendedName>
        <fullName evidence="1">Nucleoside phosphorylase domain-containing protein</fullName>
    </recommendedName>
</protein>
<proteinExistence type="predicted"/>
<dbReference type="PANTHER" id="PTHR46994">
    <property type="entry name" value="5'-METHYLTHIOADENOSINE/S-ADENOSYLHOMOCYSTEINE NUCLEOSIDASE 1"/>
    <property type="match status" value="1"/>
</dbReference>
<keyword evidence="3" id="KW-1185">Reference proteome</keyword>
<evidence type="ECO:0000313" key="2">
    <source>
        <dbReference type="EMBL" id="GHC59652.1"/>
    </source>
</evidence>
<gene>
    <name evidence="2" type="ORF">GCM10007100_28590</name>
</gene>
<name>A0A918TS40_9BACT</name>
<accession>A0A918TS40</accession>
<dbReference type="PANTHER" id="PTHR46994:SF1">
    <property type="entry name" value="5'-METHYLTHIOADENOSINE NUCLEOSIDASE"/>
    <property type="match status" value="1"/>
</dbReference>
<evidence type="ECO:0000313" key="3">
    <source>
        <dbReference type="Proteomes" id="UP000644507"/>
    </source>
</evidence>
<reference evidence="2" key="1">
    <citation type="journal article" date="2014" name="Int. J. Syst. Evol. Microbiol.">
        <title>Complete genome sequence of Corynebacterium casei LMG S-19264T (=DSM 44701T), isolated from a smear-ripened cheese.</title>
        <authorList>
            <consortium name="US DOE Joint Genome Institute (JGI-PGF)"/>
            <person name="Walter F."/>
            <person name="Albersmeier A."/>
            <person name="Kalinowski J."/>
            <person name="Ruckert C."/>
        </authorList>
    </citation>
    <scope>NUCLEOTIDE SEQUENCE</scope>
    <source>
        <strain evidence="2">KCTC 12988</strain>
    </source>
</reference>